<protein>
    <recommendedName>
        <fullName evidence="2">Alpha/beta hydrolase fold-3 domain-containing protein</fullName>
    </recommendedName>
</protein>
<dbReference type="Gene3D" id="3.40.50.1820">
    <property type="entry name" value="alpha/beta hydrolase"/>
    <property type="match status" value="1"/>
</dbReference>
<evidence type="ECO:0000313" key="4">
    <source>
        <dbReference type="Proteomes" id="UP001369815"/>
    </source>
</evidence>
<evidence type="ECO:0000259" key="2">
    <source>
        <dbReference type="Pfam" id="PF07859"/>
    </source>
</evidence>
<feature type="domain" description="Alpha/beta hydrolase fold-3" evidence="2">
    <location>
        <begin position="141"/>
        <end position="348"/>
    </location>
</feature>
<dbReference type="InterPro" id="IPR029058">
    <property type="entry name" value="AB_hydrolase_fold"/>
</dbReference>
<keyword evidence="4" id="KW-1185">Reference proteome</keyword>
<dbReference type="Pfam" id="PF07859">
    <property type="entry name" value="Abhydrolase_3"/>
    <property type="match status" value="1"/>
</dbReference>
<organism evidence="3 4">
    <name type="scientific">Daldinia eschscholtzii</name>
    <dbReference type="NCBI Taxonomy" id="292717"/>
    <lineage>
        <taxon>Eukaryota</taxon>
        <taxon>Fungi</taxon>
        <taxon>Dikarya</taxon>
        <taxon>Ascomycota</taxon>
        <taxon>Pezizomycotina</taxon>
        <taxon>Sordariomycetes</taxon>
        <taxon>Xylariomycetidae</taxon>
        <taxon>Xylariales</taxon>
        <taxon>Hypoxylaceae</taxon>
        <taxon>Daldinia</taxon>
    </lineage>
</organism>
<name>A0AAX6MKR9_9PEZI</name>
<accession>A0AAX6MKR9</accession>
<proteinExistence type="predicted"/>
<dbReference type="PANTHER" id="PTHR48081:SF8">
    <property type="entry name" value="ALPHA_BETA HYDROLASE FOLD-3 DOMAIN-CONTAINING PROTEIN-RELATED"/>
    <property type="match status" value="1"/>
</dbReference>
<reference evidence="3 4" key="1">
    <citation type="journal article" date="2024" name="Front Chem Biol">
        <title>Unveiling the potential of Daldinia eschscholtzii MFLUCC 19-0629 through bioactivity and bioinformatics studies for enhanced sustainable agriculture production.</title>
        <authorList>
            <person name="Brooks S."/>
            <person name="Weaver J.A."/>
            <person name="Klomchit A."/>
            <person name="Alharthi S.A."/>
            <person name="Onlamun T."/>
            <person name="Nurani R."/>
            <person name="Vong T.K."/>
            <person name="Alberti F."/>
            <person name="Greco C."/>
        </authorList>
    </citation>
    <scope>NUCLEOTIDE SEQUENCE [LARGE SCALE GENOMIC DNA]</scope>
    <source>
        <strain evidence="3">MFLUCC 19-0629</strain>
    </source>
</reference>
<dbReference type="SUPFAM" id="SSF53474">
    <property type="entry name" value="alpha/beta-Hydrolases"/>
    <property type="match status" value="1"/>
</dbReference>
<dbReference type="Proteomes" id="UP001369815">
    <property type="component" value="Unassembled WGS sequence"/>
</dbReference>
<dbReference type="GO" id="GO:0016787">
    <property type="term" value="F:hydrolase activity"/>
    <property type="evidence" value="ECO:0007669"/>
    <property type="project" value="UniProtKB-KW"/>
</dbReference>
<dbReference type="PANTHER" id="PTHR48081">
    <property type="entry name" value="AB HYDROLASE SUPERFAMILY PROTEIN C4A8.06C"/>
    <property type="match status" value="1"/>
</dbReference>
<dbReference type="AlphaFoldDB" id="A0AAX6MKR9"/>
<gene>
    <name evidence="3" type="ORF">Daesc_005384</name>
</gene>
<keyword evidence="1" id="KW-0378">Hydrolase</keyword>
<comment type="caution">
    <text evidence="3">The sequence shown here is derived from an EMBL/GenBank/DDBJ whole genome shotgun (WGS) entry which is preliminary data.</text>
</comment>
<sequence>MESKRNCLITHASGPKPRCDTRVKKQVTMDYLKNKSEYFSLDTDFKPLPKYGHLSEKTPEYIAAEPAIDAVQSRFWASPDFAAFRRAAGDPDAAMPPGGPDRYRDITTELLQFPARDGHLIELKVYKSQNVAPNATLVYRMHGGGFVVGRHEVDGAENVYAATNPNIVVVSVDYRLAPEFPFPRPVEDCYDGLLWCKENAKALGINPEKIIVAGSSAGGNLAAVMAIMARENGIAGIIAQVLHFPAVCHPKFFPRDKYEYGSYIQNSENPVLGTLRMEAFLNAYNPNPEPDYRHSPLIADSLANLPPALVQCAGFDVLRDEAFAYAEALKLAGVDVEIYGYQGVPHCFPAVLPTHPSTPVFYKRYNSFLEKYATISAEEN</sequence>
<dbReference type="EMBL" id="JBANMG010000005">
    <property type="protein sequence ID" value="KAK6953084.1"/>
    <property type="molecule type" value="Genomic_DNA"/>
</dbReference>
<dbReference type="InterPro" id="IPR050300">
    <property type="entry name" value="GDXG_lipolytic_enzyme"/>
</dbReference>
<evidence type="ECO:0000313" key="3">
    <source>
        <dbReference type="EMBL" id="KAK6953084.1"/>
    </source>
</evidence>
<dbReference type="InterPro" id="IPR013094">
    <property type="entry name" value="AB_hydrolase_3"/>
</dbReference>
<evidence type="ECO:0000256" key="1">
    <source>
        <dbReference type="ARBA" id="ARBA00022801"/>
    </source>
</evidence>